<dbReference type="RefSeq" id="WP_172972669.1">
    <property type="nucleotide sequence ID" value="NZ_WJQR01000014.1"/>
</dbReference>
<reference evidence="5 6" key="1">
    <citation type="submission" date="2019-11" db="EMBL/GenBank/DDBJ databases">
        <title>Characterisation of Fundicoccus ignavus gen. nov. sp. nov., a novel genus of the family Aerococcaceae isolated from bulk tank milk.</title>
        <authorList>
            <person name="Siebert A."/>
            <person name="Huptas C."/>
            <person name="Wenning M."/>
            <person name="Scherer S."/>
            <person name="Doll E.V."/>
        </authorList>
    </citation>
    <scope>NUCLEOTIDE SEQUENCE [LARGE SCALE GENOMIC DNA]</scope>
    <source>
        <strain evidence="5 6">DSM 109653</strain>
    </source>
</reference>
<evidence type="ECO:0000256" key="1">
    <source>
        <dbReference type="ARBA" id="ARBA00022737"/>
    </source>
</evidence>
<sequence>MKIIQSLNQNALLVQDEKGNEFITLGKGIGFGRKKGDLVDTQKVTTIYSIQSTVHEQKILEQLKDIEETVLIMAEEVSVLAKRELKENLNESFVFSLASHLQYSLERSTQYDLPLQPFHYEIKYLYPKEYRLADQAVDFLNEKYELKLPEAEKAFFTLHFVNGMKNSESFQETIKLSQILNDIVKIVENKSECELDKDSVDYSRFVVHLRYFLIRQIQLEPVEENEDESLIELYESSARLFSKQRNIVQDVKLYLDNEHDIIFNHAEAFYLLIHLIRLLDN</sequence>
<evidence type="ECO:0000313" key="6">
    <source>
        <dbReference type="Proteomes" id="UP000469870"/>
    </source>
</evidence>
<feature type="domain" description="PRD" evidence="4">
    <location>
        <begin position="171"/>
        <end position="281"/>
    </location>
</feature>
<gene>
    <name evidence="5" type="ORF">GIY11_11390</name>
</gene>
<dbReference type="Gene3D" id="1.10.1790.10">
    <property type="entry name" value="PRD domain"/>
    <property type="match status" value="2"/>
</dbReference>
<keyword evidence="2" id="KW-0805">Transcription regulation</keyword>
<evidence type="ECO:0000256" key="2">
    <source>
        <dbReference type="ARBA" id="ARBA00023015"/>
    </source>
</evidence>
<dbReference type="SUPFAM" id="SSF50151">
    <property type="entry name" value="SacY-like RNA-binding domain"/>
    <property type="match status" value="1"/>
</dbReference>
<dbReference type="GO" id="GO:0006355">
    <property type="term" value="P:regulation of DNA-templated transcription"/>
    <property type="evidence" value="ECO:0007669"/>
    <property type="project" value="InterPro"/>
</dbReference>
<dbReference type="PANTHER" id="PTHR30185:SF18">
    <property type="entry name" value="TRANSCRIPTIONAL REGULATOR MTLR"/>
    <property type="match status" value="1"/>
</dbReference>
<dbReference type="Pfam" id="PF00874">
    <property type="entry name" value="PRD"/>
    <property type="match status" value="2"/>
</dbReference>
<keyword evidence="3" id="KW-0804">Transcription</keyword>
<dbReference type="Pfam" id="PF03123">
    <property type="entry name" value="CAT_RBD"/>
    <property type="match status" value="1"/>
</dbReference>
<dbReference type="SMART" id="SM01061">
    <property type="entry name" value="CAT_RBD"/>
    <property type="match status" value="1"/>
</dbReference>
<dbReference type="PROSITE" id="PS51372">
    <property type="entry name" value="PRD_2"/>
    <property type="match status" value="2"/>
</dbReference>
<dbReference type="SUPFAM" id="SSF63520">
    <property type="entry name" value="PTS-regulatory domain, PRD"/>
    <property type="match status" value="2"/>
</dbReference>
<evidence type="ECO:0000313" key="5">
    <source>
        <dbReference type="EMBL" id="MRI82613.1"/>
    </source>
</evidence>
<name>A0A844BXH6_9LACT</name>
<dbReference type="InterPro" id="IPR011608">
    <property type="entry name" value="PRD"/>
</dbReference>
<dbReference type="EMBL" id="WJQR01000014">
    <property type="protein sequence ID" value="MRI82613.1"/>
    <property type="molecule type" value="Genomic_DNA"/>
</dbReference>
<comment type="caution">
    <text evidence="5">The sequence shown here is derived from an EMBL/GenBank/DDBJ whole genome shotgun (WGS) entry which is preliminary data.</text>
</comment>
<dbReference type="InterPro" id="IPR036650">
    <property type="entry name" value="CAT_RNA-bd_dom_sf"/>
</dbReference>
<accession>A0A844BXH6</accession>
<dbReference type="Proteomes" id="UP000469870">
    <property type="component" value="Unassembled WGS sequence"/>
</dbReference>
<dbReference type="Gene3D" id="2.30.24.10">
    <property type="entry name" value="CAT RNA-binding domain"/>
    <property type="match status" value="1"/>
</dbReference>
<protein>
    <submittedName>
        <fullName evidence="5">PRD domain-containing protein</fullName>
    </submittedName>
</protein>
<dbReference type="InterPro" id="IPR050661">
    <property type="entry name" value="BglG_antiterminators"/>
</dbReference>
<evidence type="ECO:0000256" key="3">
    <source>
        <dbReference type="ARBA" id="ARBA00023163"/>
    </source>
</evidence>
<dbReference type="InterPro" id="IPR004341">
    <property type="entry name" value="CAT_RNA-bd_dom"/>
</dbReference>
<dbReference type="InterPro" id="IPR036634">
    <property type="entry name" value="PRD_sf"/>
</dbReference>
<dbReference type="PANTHER" id="PTHR30185">
    <property type="entry name" value="CRYPTIC BETA-GLUCOSIDE BGL OPERON ANTITERMINATOR"/>
    <property type="match status" value="1"/>
</dbReference>
<dbReference type="AlphaFoldDB" id="A0A844BXH6"/>
<dbReference type="GO" id="GO:0003723">
    <property type="term" value="F:RNA binding"/>
    <property type="evidence" value="ECO:0007669"/>
    <property type="project" value="InterPro"/>
</dbReference>
<keyword evidence="1" id="KW-0677">Repeat</keyword>
<organism evidence="5 6">
    <name type="scientific">Fundicoccus ignavus</name>
    <dbReference type="NCBI Taxonomy" id="2664442"/>
    <lineage>
        <taxon>Bacteria</taxon>
        <taxon>Bacillati</taxon>
        <taxon>Bacillota</taxon>
        <taxon>Bacilli</taxon>
        <taxon>Lactobacillales</taxon>
        <taxon>Aerococcaceae</taxon>
        <taxon>Fundicoccus</taxon>
    </lineage>
</organism>
<feature type="domain" description="PRD" evidence="4">
    <location>
        <begin position="61"/>
        <end position="170"/>
    </location>
</feature>
<evidence type="ECO:0000259" key="4">
    <source>
        <dbReference type="PROSITE" id="PS51372"/>
    </source>
</evidence>
<proteinExistence type="predicted"/>